<gene>
    <name evidence="5" type="ORF">FB467_0025</name>
</gene>
<evidence type="ECO:0000313" key="6">
    <source>
        <dbReference type="Proteomes" id="UP000319516"/>
    </source>
</evidence>
<proteinExistence type="predicted"/>
<dbReference type="EMBL" id="VFOP01000001">
    <property type="protein sequence ID" value="TQL48963.1"/>
    <property type="molecule type" value="Genomic_DNA"/>
</dbReference>
<dbReference type="Pfam" id="PF13692">
    <property type="entry name" value="Glyco_trans_1_4"/>
    <property type="match status" value="1"/>
</dbReference>
<dbReference type="InterPro" id="IPR050194">
    <property type="entry name" value="Glycosyltransferase_grp1"/>
</dbReference>
<comment type="caution">
    <text evidence="5">The sequence shown here is derived from an EMBL/GenBank/DDBJ whole genome shotgun (WGS) entry which is preliminary data.</text>
</comment>
<sequence length="500" mass="53768">MLDDPERAREALTGARQGRLTGALALHAGLPPDPDQVRNRARWAWLTGDLEAAAAALTQHDGSRQLRGVKGDLEALAPGGRPVPRAERTWQADGPPRVLHVLTNSLPHTRSGYTLRTHDILQAQQRAGIAATALTRPGYPATIGKVQSGPVDSLDGIDYRRSMPWPLAAGEAERVDQWARDLIAVAAAHRATHLHSTTHYPNALAAQAAAAALSLPWVHEVRGQLERTWASTRRHAGDPDPYGSSRFLQWRAKEAEVAAAADHVITISSPMLEDLVERGVSRDRISLVPNGIDESVLDLPSDAAAQRRLAGLPTEGMWVGYVGAVVHYEGLSTLVSAVAEARASGSDVRLAIVGDGLAWPALAAQAQRLGLEGAVEMPGRVSRDGARQWLSRFDAVALPRMDHDVTRLVPPLKLVEAMGAGKPVVVTDLPALTELVRDGQNGLVMRPDSSTDLAAALVRLADQPALRDTLGGAARHTATSRTWPRLVETYRHAYREVARP</sequence>
<dbReference type="OrthoDB" id="509705at2"/>
<accession>A0A542YLL1</accession>
<protein>
    <recommendedName>
        <fullName evidence="1">D-inositol 3-phosphate glycosyltransferase</fullName>
    </recommendedName>
</protein>
<dbReference type="AlphaFoldDB" id="A0A542YLL1"/>
<evidence type="ECO:0000256" key="2">
    <source>
        <dbReference type="ARBA" id="ARBA00022676"/>
    </source>
</evidence>
<keyword evidence="6" id="KW-1185">Reference proteome</keyword>
<dbReference type="CDD" id="cd03801">
    <property type="entry name" value="GT4_PimA-like"/>
    <property type="match status" value="1"/>
</dbReference>
<dbReference type="GO" id="GO:0016757">
    <property type="term" value="F:glycosyltransferase activity"/>
    <property type="evidence" value="ECO:0007669"/>
    <property type="project" value="UniProtKB-KW"/>
</dbReference>
<dbReference type="Proteomes" id="UP000319516">
    <property type="component" value="Unassembled WGS sequence"/>
</dbReference>
<dbReference type="PANTHER" id="PTHR45947">
    <property type="entry name" value="SULFOQUINOVOSYL TRANSFERASE SQD2"/>
    <property type="match status" value="1"/>
</dbReference>
<feature type="domain" description="Glycosyltransferase subfamily 4-like N-terminal" evidence="4">
    <location>
        <begin position="112"/>
        <end position="291"/>
    </location>
</feature>
<dbReference type="Pfam" id="PF13579">
    <property type="entry name" value="Glyco_trans_4_4"/>
    <property type="match status" value="1"/>
</dbReference>
<keyword evidence="2" id="KW-0328">Glycosyltransferase</keyword>
<dbReference type="GO" id="GO:1901137">
    <property type="term" value="P:carbohydrate derivative biosynthetic process"/>
    <property type="evidence" value="ECO:0007669"/>
    <property type="project" value="UniProtKB-ARBA"/>
</dbReference>
<dbReference type="InterPro" id="IPR028098">
    <property type="entry name" value="Glyco_trans_4-like_N"/>
</dbReference>
<keyword evidence="3 5" id="KW-0808">Transferase</keyword>
<evidence type="ECO:0000313" key="5">
    <source>
        <dbReference type="EMBL" id="TQL48963.1"/>
    </source>
</evidence>
<evidence type="ECO:0000259" key="4">
    <source>
        <dbReference type="Pfam" id="PF13579"/>
    </source>
</evidence>
<organism evidence="5 6">
    <name type="scientific">Ornithinicoccus hortensis</name>
    <dbReference type="NCBI Taxonomy" id="82346"/>
    <lineage>
        <taxon>Bacteria</taxon>
        <taxon>Bacillati</taxon>
        <taxon>Actinomycetota</taxon>
        <taxon>Actinomycetes</taxon>
        <taxon>Micrococcales</taxon>
        <taxon>Intrasporangiaceae</taxon>
        <taxon>Ornithinicoccus</taxon>
    </lineage>
</organism>
<reference evidence="5 6" key="1">
    <citation type="submission" date="2019-06" db="EMBL/GenBank/DDBJ databases">
        <title>Sequencing the genomes of 1000 actinobacteria strains.</title>
        <authorList>
            <person name="Klenk H.-P."/>
        </authorList>
    </citation>
    <scope>NUCLEOTIDE SEQUENCE [LARGE SCALE GENOMIC DNA]</scope>
    <source>
        <strain evidence="5 6">DSM 12335</strain>
    </source>
</reference>
<evidence type="ECO:0000256" key="3">
    <source>
        <dbReference type="ARBA" id="ARBA00022679"/>
    </source>
</evidence>
<dbReference type="Gene3D" id="3.40.50.2000">
    <property type="entry name" value="Glycogen Phosphorylase B"/>
    <property type="match status" value="2"/>
</dbReference>
<name>A0A542YLL1_9MICO</name>
<dbReference type="SUPFAM" id="SSF53756">
    <property type="entry name" value="UDP-Glycosyltransferase/glycogen phosphorylase"/>
    <property type="match status" value="1"/>
</dbReference>
<dbReference type="PANTHER" id="PTHR45947:SF3">
    <property type="entry name" value="SULFOQUINOVOSYL TRANSFERASE SQD2"/>
    <property type="match status" value="1"/>
</dbReference>
<evidence type="ECO:0000256" key="1">
    <source>
        <dbReference type="ARBA" id="ARBA00021292"/>
    </source>
</evidence>